<name>A0A7S0S633_9CHLO</name>
<dbReference type="AlphaFoldDB" id="A0A7S0S633"/>
<dbReference type="GO" id="GO:0034975">
    <property type="term" value="P:protein folding in endoplasmic reticulum"/>
    <property type="evidence" value="ECO:0007669"/>
    <property type="project" value="TreeGrafter"/>
</dbReference>
<keyword evidence="4 8" id="KW-0812">Transmembrane</keyword>
<sequence>METLRLDGDIRNWVLIPITVAMFLVGVLRHNFAKLLRSDAKVDLKALREAQAVIRAERIRNNAGYMQGAGFRQRRFFFCDKTTGVFSQKTKKLNPQQQMMSDPSMMTDMLKKNLNMIVPQMLTAAWVNFFFTGFVVGKVPFPLTQRFRGMLQRGIELQSLDVTYISSLSWYFLNFFGLRGVFSLCLGQNELDDAQAMQQQMAMGMDTGRAFVAVKENLDMMQHDFMLHVAEQRAERLLRRLVSGDSTDQARAFATAE</sequence>
<organism evidence="9">
    <name type="scientific">Mantoniella antarctica</name>
    <dbReference type="NCBI Taxonomy" id="81844"/>
    <lineage>
        <taxon>Eukaryota</taxon>
        <taxon>Viridiplantae</taxon>
        <taxon>Chlorophyta</taxon>
        <taxon>Mamiellophyceae</taxon>
        <taxon>Mamiellales</taxon>
        <taxon>Mamiellaceae</taxon>
        <taxon>Mantoniella</taxon>
    </lineage>
</organism>
<comment type="subcellular location">
    <subcellularLocation>
        <location evidence="1">Membrane</location>
        <topology evidence="1">Multi-pass membrane protein</topology>
    </subcellularLocation>
</comment>
<evidence type="ECO:0000313" key="9">
    <source>
        <dbReference type="EMBL" id="CAD8697637.1"/>
    </source>
</evidence>
<dbReference type="EMBL" id="HBFC01000632">
    <property type="protein sequence ID" value="CAD8697637.1"/>
    <property type="molecule type" value="Transcribed_RNA"/>
</dbReference>
<reference evidence="9" key="1">
    <citation type="submission" date="2021-01" db="EMBL/GenBank/DDBJ databases">
        <authorList>
            <person name="Corre E."/>
            <person name="Pelletier E."/>
            <person name="Niang G."/>
            <person name="Scheremetjew M."/>
            <person name="Finn R."/>
            <person name="Kale V."/>
            <person name="Holt S."/>
            <person name="Cochrane G."/>
            <person name="Meng A."/>
            <person name="Brown T."/>
            <person name="Cohen L."/>
        </authorList>
    </citation>
    <scope>NUCLEOTIDE SEQUENCE</scope>
    <source>
        <strain evidence="9">SL-175</strain>
    </source>
</reference>
<dbReference type="PIRSF" id="PIRSF010045">
    <property type="entry name" value="DUF850_TM_euk"/>
    <property type="match status" value="1"/>
</dbReference>
<dbReference type="Pfam" id="PF01956">
    <property type="entry name" value="EMC3_TMCO1"/>
    <property type="match status" value="1"/>
</dbReference>
<keyword evidence="5 8" id="KW-1133">Transmembrane helix</keyword>
<evidence type="ECO:0000256" key="6">
    <source>
        <dbReference type="ARBA" id="ARBA00023136"/>
    </source>
</evidence>
<evidence type="ECO:0000256" key="7">
    <source>
        <dbReference type="PIRNR" id="PIRNR010045"/>
    </source>
</evidence>
<protein>
    <recommendedName>
        <fullName evidence="3 7">ER membrane protein complex subunit 3</fullName>
    </recommendedName>
</protein>
<dbReference type="GO" id="GO:0072546">
    <property type="term" value="C:EMC complex"/>
    <property type="evidence" value="ECO:0007669"/>
    <property type="project" value="TreeGrafter"/>
</dbReference>
<evidence type="ECO:0000256" key="1">
    <source>
        <dbReference type="ARBA" id="ARBA00004141"/>
    </source>
</evidence>
<proteinExistence type="inferred from homology"/>
<dbReference type="PANTHER" id="PTHR13116">
    <property type="entry name" value="ER MEMBRANE PROTEIN COMPLEX SUBUNIT 3"/>
    <property type="match status" value="1"/>
</dbReference>
<comment type="similarity">
    <text evidence="2 7">Belongs to the EMC3 family.</text>
</comment>
<dbReference type="InterPro" id="IPR008568">
    <property type="entry name" value="EMC3"/>
</dbReference>
<accession>A0A7S0S633</accession>
<feature type="transmembrane region" description="Helical" evidence="8">
    <location>
        <begin position="12"/>
        <end position="28"/>
    </location>
</feature>
<evidence type="ECO:0000256" key="3">
    <source>
        <dbReference type="ARBA" id="ARBA00020822"/>
    </source>
</evidence>
<dbReference type="PANTHER" id="PTHR13116:SF5">
    <property type="entry name" value="ER MEMBRANE PROTEIN COMPLEX SUBUNIT 3"/>
    <property type="match status" value="1"/>
</dbReference>
<keyword evidence="6 8" id="KW-0472">Membrane</keyword>
<dbReference type="InterPro" id="IPR002809">
    <property type="entry name" value="EMC3/TMCO1"/>
</dbReference>
<feature type="transmembrane region" description="Helical" evidence="8">
    <location>
        <begin position="114"/>
        <end position="136"/>
    </location>
</feature>
<evidence type="ECO:0000256" key="2">
    <source>
        <dbReference type="ARBA" id="ARBA00005376"/>
    </source>
</evidence>
<evidence type="ECO:0000256" key="8">
    <source>
        <dbReference type="SAM" id="Phobius"/>
    </source>
</evidence>
<evidence type="ECO:0000256" key="5">
    <source>
        <dbReference type="ARBA" id="ARBA00022989"/>
    </source>
</evidence>
<dbReference type="SMART" id="SM01415">
    <property type="entry name" value="DUF106"/>
    <property type="match status" value="1"/>
</dbReference>
<evidence type="ECO:0000256" key="4">
    <source>
        <dbReference type="ARBA" id="ARBA00022692"/>
    </source>
</evidence>
<gene>
    <name evidence="9" type="ORF">MANT1106_LOCUS316</name>
</gene>